<sequence length="125" mass="14260">MLFSPLFGSFTCGCLSLLHELLFACSSYVLSFCCPLEGGVCEYSSFIDLKFLVTSCLQQSLQQQSVQIFFSLLHLENHHSIIFFQFSSRPTTIFLNSLCYRPGLRRHVVSVVGPDEAIRVDYWFV</sequence>
<feature type="chain" id="PRO_5035948566" description="Secreted protein" evidence="1">
    <location>
        <begin position="32"/>
        <end position="125"/>
    </location>
</feature>
<dbReference type="AlphaFoldDB" id="A0A8T2S421"/>
<keyword evidence="3" id="KW-1185">Reference proteome</keyword>
<gene>
    <name evidence="2" type="ORF">KP509_23G078400</name>
</gene>
<feature type="signal peptide" evidence="1">
    <location>
        <begin position="1"/>
        <end position="31"/>
    </location>
</feature>
<comment type="caution">
    <text evidence="2">The sequence shown here is derived from an EMBL/GenBank/DDBJ whole genome shotgun (WGS) entry which is preliminary data.</text>
</comment>
<proteinExistence type="predicted"/>
<evidence type="ECO:0000256" key="1">
    <source>
        <dbReference type="SAM" id="SignalP"/>
    </source>
</evidence>
<name>A0A8T2S421_CERRI</name>
<reference evidence="2 3" key="1">
    <citation type="submission" date="2021-08" db="EMBL/GenBank/DDBJ databases">
        <title>WGS assembly of Ceratopteris richardii.</title>
        <authorList>
            <person name="Marchant D.B."/>
            <person name="Chen G."/>
            <person name="Jenkins J."/>
            <person name="Shu S."/>
            <person name="Leebens-Mack J."/>
            <person name="Grimwood J."/>
            <person name="Schmutz J."/>
            <person name="Soltis P."/>
            <person name="Soltis D."/>
            <person name="Chen Z.-H."/>
        </authorList>
    </citation>
    <scope>NUCLEOTIDE SEQUENCE [LARGE SCALE GENOMIC DNA]</scope>
    <source>
        <strain evidence="2">Whitten #5841</strain>
        <tissue evidence="2">Leaf</tissue>
    </source>
</reference>
<evidence type="ECO:0008006" key="4">
    <source>
        <dbReference type="Google" id="ProtNLM"/>
    </source>
</evidence>
<dbReference type="EMBL" id="CM035428">
    <property type="protein sequence ID" value="KAH7302585.1"/>
    <property type="molecule type" value="Genomic_DNA"/>
</dbReference>
<organism evidence="2 3">
    <name type="scientific">Ceratopteris richardii</name>
    <name type="common">Triangle waterfern</name>
    <dbReference type="NCBI Taxonomy" id="49495"/>
    <lineage>
        <taxon>Eukaryota</taxon>
        <taxon>Viridiplantae</taxon>
        <taxon>Streptophyta</taxon>
        <taxon>Embryophyta</taxon>
        <taxon>Tracheophyta</taxon>
        <taxon>Polypodiopsida</taxon>
        <taxon>Polypodiidae</taxon>
        <taxon>Polypodiales</taxon>
        <taxon>Pteridineae</taxon>
        <taxon>Pteridaceae</taxon>
        <taxon>Parkerioideae</taxon>
        <taxon>Ceratopteris</taxon>
    </lineage>
</organism>
<evidence type="ECO:0000313" key="3">
    <source>
        <dbReference type="Proteomes" id="UP000825935"/>
    </source>
</evidence>
<evidence type="ECO:0000313" key="2">
    <source>
        <dbReference type="EMBL" id="KAH7302585.1"/>
    </source>
</evidence>
<keyword evidence="1" id="KW-0732">Signal</keyword>
<protein>
    <recommendedName>
        <fullName evidence="4">Secreted protein</fullName>
    </recommendedName>
</protein>
<dbReference type="Proteomes" id="UP000825935">
    <property type="component" value="Chromosome 23"/>
</dbReference>
<accession>A0A8T2S421</accession>